<dbReference type="InParanoid" id="C3ZNS4"/>
<sequence length="248" mass="27544">MKGKAEENRPPGNNNTFLFALDAPGDRWSQLRLHLLSLTGELLDPSLLTLTLLPDLVTNKNLMPEGYLRKLKVKQFHLLSLSCLRTCPTKKFLYRGPNRPAEEDEDAHPDFPPRKRSIPTGFDFDLDEVWSIKKNIPIPPRTPRGLGSQVGTKITSTGFYSRHTNVKKDAKPDPLGMGNTGRTGLLKAQETTPTWKSRSPGFGGQPSPRGSADDDFDFDDDIFGPPTGSKTTNHMDRKNAGWKGSYGL</sequence>
<dbReference type="EMBL" id="GG666653">
    <property type="protein sequence ID" value="EEN45806.1"/>
    <property type="molecule type" value="Genomic_DNA"/>
</dbReference>
<proteinExistence type="predicted"/>
<reference evidence="2" key="1">
    <citation type="journal article" date="2008" name="Nature">
        <title>The amphioxus genome and the evolution of the chordate karyotype.</title>
        <authorList>
            <consortium name="US DOE Joint Genome Institute (JGI-PGF)"/>
            <person name="Putnam N.H."/>
            <person name="Butts T."/>
            <person name="Ferrier D.E.K."/>
            <person name="Furlong R.F."/>
            <person name="Hellsten U."/>
            <person name="Kawashima T."/>
            <person name="Robinson-Rechavi M."/>
            <person name="Shoguchi E."/>
            <person name="Terry A."/>
            <person name="Yu J.-K."/>
            <person name="Benito-Gutierrez E.L."/>
            <person name="Dubchak I."/>
            <person name="Garcia-Fernandez J."/>
            <person name="Gibson-Brown J.J."/>
            <person name="Grigoriev I.V."/>
            <person name="Horton A.C."/>
            <person name="de Jong P.J."/>
            <person name="Jurka J."/>
            <person name="Kapitonov V.V."/>
            <person name="Kohara Y."/>
            <person name="Kuroki Y."/>
            <person name="Lindquist E."/>
            <person name="Lucas S."/>
            <person name="Osoegawa K."/>
            <person name="Pennacchio L.A."/>
            <person name="Salamov A.A."/>
            <person name="Satou Y."/>
            <person name="Sauka-Spengler T."/>
            <person name="Schmutz J."/>
            <person name="Shin-I T."/>
            <person name="Toyoda A."/>
            <person name="Bronner-Fraser M."/>
            <person name="Fujiyama A."/>
            <person name="Holland L.Z."/>
            <person name="Holland P.W.H."/>
            <person name="Satoh N."/>
            <person name="Rokhsar D.S."/>
        </authorList>
    </citation>
    <scope>NUCLEOTIDE SEQUENCE [LARGE SCALE GENOMIC DNA]</scope>
    <source>
        <strain evidence="2">S238N-H82</strain>
        <tissue evidence="2">Testes</tissue>
    </source>
</reference>
<dbReference type="AlphaFoldDB" id="C3ZNS4"/>
<feature type="region of interest" description="Disordered" evidence="1">
    <location>
        <begin position="157"/>
        <end position="248"/>
    </location>
</feature>
<gene>
    <name evidence="2" type="ORF">BRAFLDRAFT_125897</name>
</gene>
<evidence type="ECO:0000313" key="2">
    <source>
        <dbReference type="EMBL" id="EEN45806.1"/>
    </source>
</evidence>
<accession>C3ZNS4</accession>
<evidence type="ECO:0000256" key="1">
    <source>
        <dbReference type="SAM" id="MobiDB-lite"/>
    </source>
</evidence>
<protein>
    <submittedName>
        <fullName evidence="2">Uncharacterized protein</fullName>
    </submittedName>
</protein>
<feature type="compositionally biased region" description="Acidic residues" evidence="1">
    <location>
        <begin position="213"/>
        <end position="222"/>
    </location>
</feature>
<name>C3ZNS4_BRAFL</name>
<organism>
    <name type="scientific">Branchiostoma floridae</name>
    <name type="common">Florida lancelet</name>
    <name type="synonym">Amphioxus</name>
    <dbReference type="NCBI Taxonomy" id="7739"/>
    <lineage>
        <taxon>Eukaryota</taxon>
        <taxon>Metazoa</taxon>
        <taxon>Chordata</taxon>
        <taxon>Cephalochordata</taxon>
        <taxon>Leptocardii</taxon>
        <taxon>Amphioxiformes</taxon>
        <taxon>Branchiostomatidae</taxon>
        <taxon>Branchiostoma</taxon>
    </lineage>
</organism>
<feature type="region of interest" description="Disordered" evidence="1">
    <location>
        <begin position="95"/>
        <end position="117"/>
    </location>
</feature>